<evidence type="ECO:0000313" key="4">
    <source>
        <dbReference type="Proteomes" id="UP000319829"/>
    </source>
</evidence>
<dbReference type="InterPro" id="IPR050144">
    <property type="entry name" value="AAE_transporter"/>
</dbReference>
<evidence type="ECO:0000259" key="2">
    <source>
        <dbReference type="PROSITE" id="PS51202"/>
    </source>
</evidence>
<feature type="region of interest" description="Disordered" evidence="1">
    <location>
        <begin position="80"/>
        <end position="99"/>
    </location>
</feature>
<dbReference type="Gene3D" id="3.30.70.1450">
    <property type="entry name" value="Regulator of K+ conductance, C-terminal domain"/>
    <property type="match status" value="1"/>
</dbReference>
<feature type="domain" description="RCK C-terminal" evidence="2">
    <location>
        <begin position="1"/>
        <end position="80"/>
    </location>
</feature>
<organism evidence="3 4">
    <name type="scientific">Eiseniibacteriota bacterium</name>
    <dbReference type="NCBI Taxonomy" id="2212470"/>
    <lineage>
        <taxon>Bacteria</taxon>
        <taxon>Candidatus Eiseniibacteriota</taxon>
    </lineage>
</organism>
<comment type="caution">
    <text evidence="3">The sequence shown here is derived from an EMBL/GenBank/DDBJ whole genome shotgun (WGS) entry which is preliminary data.</text>
</comment>
<evidence type="ECO:0000256" key="1">
    <source>
        <dbReference type="SAM" id="MobiDB-lite"/>
    </source>
</evidence>
<dbReference type="InterPro" id="IPR036721">
    <property type="entry name" value="RCK_C_sf"/>
</dbReference>
<dbReference type="EMBL" id="VBOU01000085">
    <property type="protein sequence ID" value="TMQ53505.1"/>
    <property type="molecule type" value="Genomic_DNA"/>
</dbReference>
<accession>A0A538SQ65</accession>
<dbReference type="InterPro" id="IPR006037">
    <property type="entry name" value="RCK_C"/>
</dbReference>
<dbReference type="Proteomes" id="UP000319829">
    <property type="component" value="Unassembled WGS sequence"/>
</dbReference>
<reference evidence="3 4" key="1">
    <citation type="journal article" date="2019" name="Nat. Microbiol.">
        <title>Mediterranean grassland soil C-N compound turnover is dependent on rainfall and depth, and is mediated by genomically divergent microorganisms.</title>
        <authorList>
            <person name="Diamond S."/>
            <person name="Andeer P.F."/>
            <person name="Li Z."/>
            <person name="Crits-Christoph A."/>
            <person name="Burstein D."/>
            <person name="Anantharaman K."/>
            <person name="Lane K.R."/>
            <person name="Thomas B.C."/>
            <person name="Pan C."/>
            <person name="Northen T.R."/>
            <person name="Banfield J.F."/>
        </authorList>
    </citation>
    <scope>NUCLEOTIDE SEQUENCE [LARGE SCALE GENOMIC DNA]</scope>
    <source>
        <strain evidence="3">WS_4</strain>
    </source>
</reference>
<dbReference type="PROSITE" id="PS51202">
    <property type="entry name" value="RCK_C"/>
    <property type="match status" value="1"/>
</dbReference>
<dbReference type="AlphaFoldDB" id="A0A538SQ65"/>
<dbReference type="PANTHER" id="PTHR30445">
    <property type="entry name" value="K(+)_H(+) ANTIPORTER SUBUNIT KHTT"/>
    <property type="match status" value="1"/>
</dbReference>
<sequence>MIEGATTDTFYLAPESPAVGRTLHQLDLRGRTRALVIAVVREGKHYLSPEPDFEFRPGDILVLVGDHAALEAAFTALTPETRVPGARGASPGAGTGHER</sequence>
<dbReference type="PANTHER" id="PTHR30445:SF8">
    <property type="entry name" value="K(+)_H(+) ANTIPORTER SUBUNIT KHTT"/>
    <property type="match status" value="1"/>
</dbReference>
<dbReference type="SUPFAM" id="SSF116726">
    <property type="entry name" value="TrkA C-terminal domain-like"/>
    <property type="match status" value="1"/>
</dbReference>
<dbReference type="GO" id="GO:0008324">
    <property type="term" value="F:monoatomic cation transmembrane transporter activity"/>
    <property type="evidence" value="ECO:0007669"/>
    <property type="project" value="InterPro"/>
</dbReference>
<dbReference type="Pfam" id="PF02080">
    <property type="entry name" value="TrkA_C"/>
    <property type="match status" value="1"/>
</dbReference>
<proteinExistence type="predicted"/>
<dbReference type="GO" id="GO:0006813">
    <property type="term" value="P:potassium ion transport"/>
    <property type="evidence" value="ECO:0007669"/>
    <property type="project" value="InterPro"/>
</dbReference>
<evidence type="ECO:0000313" key="3">
    <source>
        <dbReference type="EMBL" id="TMQ53505.1"/>
    </source>
</evidence>
<protein>
    <recommendedName>
        <fullName evidence="2">RCK C-terminal domain-containing protein</fullName>
    </recommendedName>
</protein>
<name>A0A538SQ65_UNCEI</name>
<gene>
    <name evidence="3" type="ORF">E6K74_09200</name>
</gene>